<evidence type="ECO:0000256" key="2">
    <source>
        <dbReference type="ARBA" id="ARBA00004651"/>
    </source>
</evidence>
<comment type="similarity">
    <text evidence="3">Belongs to the peptidase M50B family.</text>
</comment>
<dbReference type="Proteomes" id="UP001631949">
    <property type="component" value="Unassembled WGS sequence"/>
</dbReference>
<evidence type="ECO:0000256" key="6">
    <source>
        <dbReference type="ARBA" id="ARBA00022692"/>
    </source>
</evidence>
<comment type="cofactor">
    <cofactor evidence="1">
        <name>Zn(2+)</name>
        <dbReference type="ChEBI" id="CHEBI:29105"/>
    </cofactor>
</comment>
<evidence type="ECO:0000256" key="4">
    <source>
        <dbReference type="ARBA" id="ARBA00022475"/>
    </source>
</evidence>
<comment type="caution">
    <text evidence="15">The sequence shown here is derived from an EMBL/GenBank/DDBJ whole genome shotgun (WGS) entry which is preliminary data.</text>
</comment>
<dbReference type="GO" id="GO:0006508">
    <property type="term" value="P:proteolysis"/>
    <property type="evidence" value="ECO:0007669"/>
    <property type="project" value="UniProtKB-KW"/>
</dbReference>
<keyword evidence="10 13" id="KW-1133">Transmembrane helix</keyword>
<evidence type="ECO:0000256" key="1">
    <source>
        <dbReference type="ARBA" id="ARBA00001947"/>
    </source>
</evidence>
<evidence type="ECO:0000256" key="12">
    <source>
        <dbReference type="ARBA" id="ARBA00023136"/>
    </source>
</evidence>
<keyword evidence="7" id="KW-0479">Metal-binding</keyword>
<name>A0ABW9GYH7_9FIRM</name>
<keyword evidence="6 13" id="KW-0812">Transmembrane</keyword>
<dbReference type="EMBL" id="JBJUVG010000001">
    <property type="protein sequence ID" value="MFM9412976.1"/>
    <property type="molecule type" value="Genomic_DNA"/>
</dbReference>
<protein>
    <submittedName>
        <fullName evidence="15">Site-2 protease family protein</fullName>
    </submittedName>
</protein>
<dbReference type="InterPro" id="IPR044537">
    <property type="entry name" value="Rip2-like"/>
</dbReference>
<dbReference type="PANTHER" id="PTHR35864:SF1">
    <property type="entry name" value="ZINC METALLOPROTEASE YWHC-RELATED"/>
    <property type="match status" value="1"/>
</dbReference>
<sequence>MSQFLPNIIDLLYLIPAILLALTVHEYAHAYVSYRLGDPTPATDGRLSLNPFHHLDPMGTIMLILFRFGWAKPVMVNPGYYKKPKQGMALVAAAGPVANFILALISMVILTVMHKLALAPSPVTTAVMQFFLIFLFINVGLGIFNLIPVPPLDGSKVIGAFMPDQSYMKFMQLANYGFIIVIGLIFLGVLNGPLIWARTAIINGLQWIANGLTFFL</sequence>
<keyword evidence="5 15" id="KW-0645">Protease</keyword>
<dbReference type="Pfam" id="PF02163">
    <property type="entry name" value="Peptidase_M50"/>
    <property type="match status" value="2"/>
</dbReference>
<feature type="transmembrane region" description="Helical" evidence="13">
    <location>
        <begin position="170"/>
        <end position="189"/>
    </location>
</feature>
<evidence type="ECO:0000256" key="7">
    <source>
        <dbReference type="ARBA" id="ARBA00022723"/>
    </source>
</evidence>
<keyword evidence="11" id="KW-0482">Metalloprotease</keyword>
<feature type="domain" description="Peptidase M50" evidence="14">
    <location>
        <begin position="14"/>
        <end position="113"/>
    </location>
</feature>
<evidence type="ECO:0000256" key="11">
    <source>
        <dbReference type="ARBA" id="ARBA00023049"/>
    </source>
</evidence>
<evidence type="ECO:0000256" key="9">
    <source>
        <dbReference type="ARBA" id="ARBA00022833"/>
    </source>
</evidence>
<gene>
    <name evidence="15" type="ORF">ACKQTC_01110</name>
</gene>
<keyword evidence="4" id="KW-1003">Cell membrane</keyword>
<feature type="transmembrane region" description="Helical" evidence="13">
    <location>
        <begin position="90"/>
        <end position="114"/>
    </location>
</feature>
<accession>A0ABW9GYH7</accession>
<dbReference type="InterPro" id="IPR052348">
    <property type="entry name" value="Metallopeptidase_M50B"/>
</dbReference>
<feature type="transmembrane region" description="Helical" evidence="13">
    <location>
        <begin position="12"/>
        <end position="32"/>
    </location>
</feature>
<evidence type="ECO:0000313" key="16">
    <source>
        <dbReference type="Proteomes" id="UP001631949"/>
    </source>
</evidence>
<evidence type="ECO:0000313" key="15">
    <source>
        <dbReference type="EMBL" id="MFM9412976.1"/>
    </source>
</evidence>
<dbReference type="InterPro" id="IPR008915">
    <property type="entry name" value="Peptidase_M50"/>
</dbReference>
<keyword evidence="9" id="KW-0862">Zinc</keyword>
<reference evidence="15 16" key="1">
    <citation type="journal article" date="2016" name="Int. J. Syst. Evol. Microbiol.">
        <title>Peptococcus simiae sp. nov., isolated from rhesus macaque faeces and emended description of the genus Peptococcus.</title>
        <authorList>
            <person name="Shkoporov A.N."/>
            <person name="Efimov B.A."/>
            <person name="Kondova I."/>
            <person name="Ouwerling B."/>
            <person name="Chaplin A.V."/>
            <person name="Shcherbakova V.A."/>
            <person name="Langermans J.A.M."/>
        </authorList>
    </citation>
    <scope>NUCLEOTIDE SEQUENCE [LARGE SCALE GENOMIC DNA]</scope>
    <source>
        <strain evidence="15 16">M108</strain>
    </source>
</reference>
<feature type="transmembrane region" description="Helical" evidence="13">
    <location>
        <begin position="126"/>
        <end position="149"/>
    </location>
</feature>
<keyword evidence="8" id="KW-0378">Hydrolase</keyword>
<comment type="subcellular location">
    <subcellularLocation>
        <location evidence="2">Cell membrane</location>
        <topology evidence="2">Multi-pass membrane protein</topology>
    </subcellularLocation>
</comment>
<feature type="domain" description="Peptidase M50" evidence="14">
    <location>
        <begin position="125"/>
        <end position="166"/>
    </location>
</feature>
<dbReference type="GO" id="GO:0008233">
    <property type="term" value="F:peptidase activity"/>
    <property type="evidence" value="ECO:0007669"/>
    <property type="project" value="UniProtKB-KW"/>
</dbReference>
<keyword evidence="16" id="KW-1185">Reference proteome</keyword>
<dbReference type="PANTHER" id="PTHR35864">
    <property type="entry name" value="ZINC METALLOPROTEASE MJ0611-RELATED"/>
    <property type="match status" value="1"/>
</dbReference>
<proteinExistence type="inferred from homology"/>
<evidence type="ECO:0000256" key="13">
    <source>
        <dbReference type="SAM" id="Phobius"/>
    </source>
</evidence>
<evidence type="ECO:0000256" key="10">
    <source>
        <dbReference type="ARBA" id="ARBA00022989"/>
    </source>
</evidence>
<feature type="transmembrane region" description="Helical" evidence="13">
    <location>
        <begin position="52"/>
        <end position="70"/>
    </location>
</feature>
<keyword evidence="12 13" id="KW-0472">Membrane</keyword>
<dbReference type="CDD" id="cd06158">
    <property type="entry name" value="S2P-M50_like_1"/>
    <property type="match status" value="1"/>
</dbReference>
<dbReference type="RefSeq" id="WP_408976594.1">
    <property type="nucleotide sequence ID" value="NZ_JBJUVG010000001.1"/>
</dbReference>
<evidence type="ECO:0000256" key="8">
    <source>
        <dbReference type="ARBA" id="ARBA00022801"/>
    </source>
</evidence>
<evidence type="ECO:0000256" key="5">
    <source>
        <dbReference type="ARBA" id="ARBA00022670"/>
    </source>
</evidence>
<organism evidence="15 16">
    <name type="scientific">Peptococcus simiae</name>
    <dbReference type="NCBI Taxonomy" id="1643805"/>
    <lineage>
        <taxon>Bacteria</taxon>
        <taxon>Bacillati</taxon>
        <taxon>Bacillota</taxon>
        <taxon>Clostridia</taxon>
        <taxon>Eubacteriales</taxon>
        <taxon>Peptococcaceae</taxon>
        <taxon>Peptococcus</taxon>
    </lineage>
</organism>
<evidence type="ECO:0000259" key="14">
    <source>
        <dbReference type="Pfam" id="PF02163"/>
    </source>
</evidence>
<evidence type="ECO:0000256" key="3">
    <source>
        <dbReference type="ARBA" id="ARBA00007931"/>
    </source>
</evidence>